<organism evidence="1 2">
    <name type="scientific">Moellerella wisconsensis</name>
    <dbReference type="NCBI Taxonomy" id="158849"/>
    <lineage>
        <taxon>Bacteria</taxon>
        <taxon>Pseudomonadati</taxon>
        <taxon>Pseudomonadota</taxon>
        <taxon>Gammaproteobacteria</taxon>
        <taxon>Enterobacterales</taxon>
        <taxon>Morganellaceae</taxon>
        <taxon>Moellerella</taxon>
    </lineage>
</organism>
<accession>A0ACD3Y8J2</accession>
<evidence type="ECO:0000313" key="2">
    <source>
        <dbReference type="Proteomes" id="UP000829420"/>
    </source>
</evidence>
<dbReference type="EMBL" id="CP093255">
    <property type="protein sequence ID" value="UNH39482.1"/>
    <property type="molecule type" value="Genomic_DNA"/>
</dbReference>
<evidence type="ECO:0000313" key="1">
    <source>
        <dbReference type="EMBL" id="UNH39482.1"/>
    </source>
</evidence>
<keyword evidence="2" id="KW-1185">Reference proteome</keyword>
<proteinExistence type="predicted"/>
<dbReference type="Proteomes" id="UP000829420">
    <property type="component" value="Chromosome"/>
</dbReference>
<name>A0ACD3Y8J2_9GAMM</name>
<sequence>MAKMKKEALTQKVNQNDTNSPSAKSHLDRNTFMASVGLPLKKVYLSHDSLKKLAKISESRFGKDFDEEELVTEYLSELIDFCINKCYRTEENIPKKEHSLPSLTVPKTIEGLTLSKYHQMATYFKNNPPIGSDGDHECIAKVFNNAKRRVPYTESIADYVSDYYKNKTPLQAGKDWEPKDIQAILNKKRINKYINSLNEDSEWEKEWE</sequence>
<protein>
    <submittedName>
        <fullName evidence="1">Uncharacterized protein</fullName>
    </submittedName>
</protein>
<reference evidence="1" key="1">
    <citation type="submission" date="2022-03" db="EMBL/GenBank/DDBJ databases">
        <title>ESBL-producing Moellerella wisconsensis and Escherichia marmotae isolated from wild game meat.</title>
        <authorList>
            <person name="Biggel M."/>
        </authorList>
    </citation>
    <scope>NUCLEOTIDE SEQUENCE</scope>
    <source>
        <strain evidence="1">W1</strain>
    </source>
</reference>
<gene>
    <name evidence="1" type="ORF">MNY70_03115</name>
</gene>